<sequence length="94" mass="10920">MFIDIIRKKCHERDGKEDLAGAQETRTIGSGLRGHNDNQIRPLKPDDRPEMTKEYARWETEEEDVLTENKGDWGRRKGQDVPGSIWELGERLTL</sequence>
<protein>
    <submittedName>
        <fullName evidence="2">Uncharacterized protein</fullName>
    </submittedName>
</protein>
<name>A0A0C3DRN8_9AGAM</name>
<reference evidence="2 3" key="1">
    <citation type="submission" date="2014-04" db="EMBL/GenBank/DDBJ databases">
        <authorList>
            <consortium name="DOE Joint Genome Institute"/>
            <person name="Kuo A."/>
            <person name="Kohler A."/>
            <person name="Nagy L.G."/>
            <person name="Floudas D."/>
            <person name="Copeland A."/>
            <person name="Barry K.W."/>
            <person name="Cichocki N."/>
            <person name="Veneault-Fourrey C."/>
            <person name="LaButti K."/>
            <person name="Lindquist E.A."/>
            <person name="Lipzen A."/>
            <person name="Lundell T."/>
            <person name="Morin E."/>
            <person name="Murat C."/>
            <person name="Sun H."/>
            <person name="Tunlid A."/>
            <person name="Henrissat B."/>
            <person name="Grigoriev I.V."/>
            <person name="Hibbett D.S."/>
            <person name="Martin F."/>
            <person name="Nordberg H.P."/>
            <person name="Cantor M.N."/>
            <person name="Hua S.X."/>
        </authorList>
    </citation>
    <scope>NUCLEOTIDE SEQUENCE [LARGE SCALE GENOMIC DNA]</scope>
    <source>
        <strain evidence="2 3">Foug A</strain>
    </source>
</reference>
<gene>
    <name evidence="2" type="ORF">SCLCIDRAFT_27905</name>
</gene>
<dbReference type="AlphaFoldDB" id="A0A0C3DRN8"/>
<accession>A0A0C3DRN8</accession>
<feature type="compositionally biased region" description="Basic and acidic residues" evidence="1">
    <location>
        <begin position="34"/>
        <end position="59"/>
    </location>
</feature>
<evidence type="ECO:0000313" key="2">
    <source>
        <dbReference type="EMBL" id="KIM58636.1"/>
    </source>
</evidence>
<evidence type="ECO:0000313" key="3">
    <source>
        <dbReference type="Proteomes" id="UP000053989"/>
    </source>
</evidence>
<dbReference type="InParanoid" id="A0A0C3DRN8"/>
<dbReference type="Proteomes" id="UP000053989">
    <property type="component" value="Unassembled WGS sequence"/>
</dbReference>
<dbReference type="EMBL" id="KN822083">
    <property type="protein sequence ID" value="KIM58636.1"/>
    <property type="molecule type" value="Genomic_DNA"/>
</dbReference>
<proteinExistence type="predicted"/>
<reference evidence="3" key="2">
    <citation type="submission" date="2015-01" db="EMBL/GenBank/DDBJ databases">
        <title>Evolutionary Origins and Diversification of the Mycorrhizal Mutualists.</title>
        <authorList>
            <consortium name="DOE Joint Genome Institute"/>
            <consortium name="Mycorrhizal Genomics Consortium"/>
            <person name="Kohler A."/>
            <person name="Kuo A."/>
            <person name="Nagy L.G."/>
            <person name="Floudas D."/>
            <person name="Copeland A."/>
            <person name="Barry K.W."/>
            <person name="Cichocki N."/>
            <person name="Veneault-Fourrey C."/>
            <person name="LaButti K."/>
            <person name="Lindquist E.A."/>
            <person name="Lipzen A."/>
            <person name="Lundell T."/>
            <person name="Morin E."/>
            <person name="Murat C."/>
            <person name="Riley R."/>
            <person name="Ohm R."/>
            <person name="Sun H."/>
            <person name="Tunlid A."/>
            <person name="Henrissat B."/>
            <person name="Grigoriev I.V."/>
            <person name="Hibbett D.S."/>
            <person name="Martin F."/>
        </authorList>
    </citation>
    <scope>NUCLEOTIDE SEQUENCE [LARGE SCALE GENOMIC DNA]</scope>
    <source>
        <strain evidence="3">Foug A</strain>
    </source>
</reference>
<dbReference type="HOGENOM" id="CLU_2387495_0_0_1"/>
<keyword evidence="3" id="KW-1185">Reference proteome</keyword>
<evidence type="ECO:0000256" key="1">
    <source>
        <dbReference type="SAM" id="MobiDB-lite"/>
    </source>
</evidence>
<feature type="compositionally biased region" description="Basic and acidic residues" evidence="1">
    <location>
        <begin position="67"/>
        <end position="79"/>
    </location>
</feature>
<organism evidence="2 3">
    <name type="scientific">Scleroderma citrinum Foug A</name>
    <dbReference type="NCBI Taxonomy" id="1036808"/>
    <lineage>
        <taxon>Eukaryota</taxon>
        <taxon>Fungi</taxon>
        <taxon>Dikarya</taxon>
        <taxon>Basidiomycota</taxon>
        <taxon>Agaricomycotina</taxon>
        <taxon>Agaricomycetes</taxon>
        <taxon>Agaricomycetidae</taxon>
        <taxon>Boletales</taxon>
        <taxon>Sclerodermatineae</taxon>
        <taxon>Sclerodermataceae</taxon>
        <taxon>Scleroderma</taxon>
    </lineage>
</organism>
<feature type="region of interest" description="Disordered" evidence="1">
    <location>
        <begin position="16"/>
        <end position="80"/>
    </location>
</feature>